<gene>
    <name evidence="1" type="ORF">GCM10007103_28790</name>
</gene>
<evidence type="ECO:0000313" key="2">
    <source>
        <dbReference type="Proteomes" id="UP000610456"/>
    </source>
</evidence>
<organism evidence="1 2">
    <name type="scientific">Salinimicrobium marinum</name>
    <dbReference type="NCBI Taxonomy" id="680283"/>
    <lineage>
        <taxon>Bacteria</taxon>
        <taxon>Pseudomonadati</taxon>
        <taxon>Bacteroidota</taxon>
        <taxon>Flavobacteriia</taxon>
        <taxon>Flavobacteriales</taxon>
        <taxon>Flavobacteriaceae</taxon>
        <taxon>Salinimicrobium</taxon>
    </lineage>
</organism>
<evidence type="ECO:0000313" key="1">
    <source>
        <dbReference type="EMBL" id="GHA45986.1"/>
    </source>
</evidence>
<sequence length="161" mass="18468">MMLEVIQENLRAIRVYERIGFKISRKLKSFQGKIVPGNEKFRLEKVPFEEVIEKSSLYDEFYSWDNSGATIKRSEEIYQTFLVRNHEGRAAGYFVINPDIGYVAQLELINGPAGVVFNGLAKISPEVRLNNIYEGRTDLIDVLLKNGLVNTVNQYEMEMAV</sequence>
<reference evidence="1" key="1">
    <citation type="journal article" date="2014" name="Int. J. Syst. Evol. Microbiol.">
        <title>Complete genome sequence of Corynebacterium casei LMG S-19264T (=DSM 44701T), isolated from a smear-ripened cheese.</title>
        <authorList>
            <consortium name="US DOE Joint Genome Institute (JGI-PGF)"/>
            <person name="Walter F."/>
            <person name="Albersmeier A."/>
            <person name="Kalinowski J."/>
            <person name="Ruckert C."/>
        </authorList>
    </citation>
    <scope>NUCLEOTIDE SEQUENCE</scope>
    <source>
        <strain evidence="1">KCTC 12719</strain>
    </source>
</reference>
<evidence type="ECO:0008006" key="3">
    <source>
        <dbReference type="Google" id="ProtNLM"/>
    </source>
</evidence>
<protein>
    <recommendedName>
        <fullName evidence="3">Acetyltransferase (GNAT) family protein</fullName>
    </recommendedName>
</protein>
<dbReference type="EMBL" id="BMXB01000015">
    <property type="protein sequence ID" value="GHA45986.1"/>
    <property type="molecule type" value="Genomic_DNA"/>
</dbReference>
<name>A0A918VZD2_9FLAO</name>
<proteinExistence type="predicted"/>
<dbReference type="Proteomes" id="UP000610456">
    <property type="component" value="Unassembled WGS sequence"/>
</dbReference>
<comment type="caution">
    <text evidence="1">The sequence shown here is derived from an EMBL/GenBank/DDBJ whole genome shotgun (WGS) entry which is preliminary data.</text>
</comment>
<dbReference type="AlphaFoldDB" id="A0A918VZD2"/>
<keyword evidence="2" id="KW-1185">Reference proteome</keyword>
<reference evidence="1" key="2">
    <citation type="submission" date="2020-09" db="EMBL/GenBank/DDBJ databases">
        <authorList>
            <person name="Sun Q."/>
            <person name="Kim S."/>
        </authorList>
    </citation>
    <scope>NUCLEOTIDE SEQUENCE</scope>
    <source>
        <strain evidence="1">KCTC 12719</strain>
    </source>
</reference>
<accession>A0A918VZD2</accession>